<keyword evidence="2" id="KW-0238">DNA-binding</keyword>
<dbReference type="Proteomes" id="UP000654913">
    <property type="component" value="Chromosome 4"/>
</dbReference>
<dbReference type="GO" id="GO:0003677">
    <property type="term" value="F:DNA binding"/>
    <property type="evidence" value="ECO:0007669"/>
    <property type="project" value="UniProtKB-KW"/>
</dbReference>
<protein>
    <recommendedName>
        <fullName evidence="6">Zn(2)-C6 fungal-type domain-containing protein</fullName>
    </recommendedName>
</protein>
<organism evidence="7 8">
    <name type="scientific">Aspergillus puulaauensis</name>
    <dbReference type="NCBI Taxonomy" id="1220207"/>
    <lineage>
        <taxon>Eukaryota</taxon>
        <taxon>Fungi</taxon>
        <taxon>Dikarya</taxon>
        <taxon>Ascomycota</taxon>
        <taxon>Pezizomycotina</taxon>
        <taxon>Eurotiomycetes</taxon>
        <taxon>Eurotiomycetidae</taxon>
        <taxon>Eurotiales</taxon>
        <taxon>Aspergillaceae</taxon>
        <taxon>Aspergillus</taxon>
    </lineage>
</organism>
<evidence type="ECO:0000256" key="5">
    <source>
        <dbReference type="SAM" id="MobiDB-lite"/>
    </source>
</evidence>
<evidence type="ECO:0000256" key="4">
    <source>
        <dbReference type="ARBA" id="ARBA00023242"/>
    </source>
</evidence>
<dbReference type="KEGG" id="apuu:APUU_40049S"/>
<dbReference type="PROSITE" id="PS50048">
    <property type="entry name" value="ZN2_CY6_FUNGAL_2"/>
    <property type="match status" value="1"/>
</dbReference>
<evidence type="ECO:0000256" key="3">
    <source>
        <dbReference type="ARBA" id="ARBA00023163"/>
    </source>
</evidence>
<dbReference type="InterPro" id="IPR036864">
    <property type="entry name" value="Zn2-C6_fun-type_DNA-bd_sf"/>
</dbReference>
<feature type="domain" description="Zn(2)-C6 fungal-type" evidence="6">
    <location>
        <begin position="10"/>
        <end position="38"/>
    </location>
</feature>
<dbReference type="GeneID" id="64973610"/>
<dbReference type="GO" id="GO:0000981">
    <property type="term" value="F:DNA-binding transcription factor activity, RNA polymerase II-specific"/>
    <property type="evidence" value="ECO:0007669"/>
    <property type="project" value="InterPro"/>
</dbReference>
<keyword evidence="8" id="KW-1185">Reference proteome</keyword>
<evidence type="ECO:0000313" key="8">
    <source>
        <dbReference type="Proteomes" id="UP000654913"/>
    </source>
</evidence>
<reference evidence="7" key="1">
    <citation type="submission" date="2021-01" db="EMBL/GenBank/DDBJ databases">
        <authorList>
            <consortium name="Aspergillus puulaauensis MK2 genome sequencing consortium"/>
            <person name="Kazuki M."/>
            <person name="Futagami T."/>
        </authorList>
    </citation>
    <scope>NUCLEOTIDE SEQUENCE</scope>
    <source>
        <strain evidence="7">MK2</strain>
    </source>
</reference>
<reference evidence="7" key="2">
    <citation type="submission" date="2021-02" db="EMBL/GenBank/DDBJ databases">
        <title>Aspergillus puulaauensis MK2 genome sequence.</title>
        <authorList>
            <person name="Futagami T."/>
            <person name="Mori K."/>
            <person name="Kadooka C."/>
            <person name="Tanaka T."/>
        </authorList>
    </citation>
    <scope>NUCLEOTIDE SEQUENCE</scope>
    <source>
        <strain evidence="7">MK2</strain>
    </source>
</reference>
<dbReference type="CDD" id="cd00067">
    <property type="entry name" value="GAL4"/>
    <property type="match status" value="1"/>
</dbReference>
<dbReference type="Pfam" id="PF00172">
    <property type="entry name" value="Zn_clus"/>
    <property type="match status" value="1"/>
</dbReference>
<dbReference type="Gene3D" id="4.10.240.10">
    <property type="entry name" value="Zn(2)-C6 fungal-type DNA-binding domain"/>
    <property type="match status" value="1"/>
</dbReference>
<accession>A0A7R8ANH0</accession>
<sequence length="488" mass="54393">MPNTGRPSRDCHHCRQRRVRCDLVRPGCGQCQRKGQPCPGYRDELDQRFRTQNVDSFSTRRSGSRRKAKDEAFSRHSGKMVETIPVTKATLPPQFMLSESWNEHLMPLVIHKLSSDAVDGSVCHTIFTAVLHVVSSAQPGSAIFRVCDAIGRVYIANLTNSPLARVQQARAYGGAIATIKDSLQNPQQSASRETIVSVLLLCIYELLSAPDTHSILASPSWSIHTRGMIALLEYQQGTGSCKPEDRSLFLAIFSTVQRQTLIMSQDYSWEFLSWIRAFYRLCVAADLWIARTVIFAYHCSRLCVAIQELIDIGNPDALLAIYPSIMHHVDNVDNETAHLSHYRPLGDSVIDTPTIGVPLSSAVPDRGLLIYQKTFRLQLSMQAHKLLSIASEEANCTPEQRVHIGEARTRCTKEYQSIADQVLARLAVATGHDVAEGSGTSVKPLGLLYIFHIVWPLQLIASSPMSSEKETRQARALLEGIHKQSRRL</sequence>
<evidence type="ECO:0000313" key="7">
    <source>
        <dbReference type="EMBL" id="BCS23605.1"/>
    </source>
</evidence>
<proteinExistence type="predicted"/>
<dbReference type="PANTHER" id="PTHR38791:SF11">
    <property type="entry name" value="ZN(II)2CYS6 TRANSCRIPTION FACTOR (EUROFUNG)"/>
    <property type="match status" value="1"/>
</dbReference>
<dbReference type="InterPro" id="IPR001138">
    <property type="entry name" value="Zn2Cys6_DnaBD"/>
</dbReference>
<dbReference type="RefSeq" id="XP_041555799.1">
    <property type="nucleotide sequence ID" value="XM_041703078.1"/>
</dbReference>
<dbReference type="GO" id="GO:0008270">
    <property type="term" value="F:zinc ion binding"/>
    <property type="evidence" value="ECO:0007669"/>
    <property type="project" value="InterPro"/>
</dbReference>
<dbReference type="SMART" id="SM00066">
    <property type="entry name" value="GAL4"/>
    <property type="match status" value="1"/>
</dbReference>
<evidence type="ECO:0000259" key="6">
    <source>
        <dbReference type="PROSITE" id="PS50048"/>
    </source>
</evidence>
<dbReference type="EMBL" id="AP024446">
    <property type="protein sequence ID" value="BCS23605.1"/>
    <property type="molecule type" value="Genomic_DNA"/>
</dbReference>
<name>A0A7R8ANH0_9EURO</name>
<gene>
    <name evidence="7" type="ORF">APUU_40049S</name>
</gene>
<feature type="region of interest" description="Disordered" evidence="5">
    <location>
        <begin position="53"/>
        <end position="76"/>
    </location>
</feature>
<dbReference type="SUPFAM" id="SSF57701">
    <property type="entry name" value="Zn2/Cys6 DNA-binding domain"/>
    <property type="match status" value="1"/>
</dbReference>
<dbReference type="AlphaFoldDB" id="A0A7R8ANH0"/>
<dbReference type="Pfam" id="PF11951">
    <property type="entry name" value="Fungal_trans_2"/>
    <property type="match status" value="1"/>
</dbReference>
<dbReference type="InterPro" id="IPR021858">
    <property type="entry name" value="Fun_TF"/>
</dbReference>
<keyword evidence="3" id="KW-0804">Transcription</keyword>
<evidence type="ECO:0000256" key="2">
    <source>
        <dbReference type="ARBA" id="ARBA00023125"/>
    </source>
</evidence>
<evidence type="ECO:0000256" key="1">
    <source>
        <dbReference type="ARBA" id="ARBA00023015"/>
    </source>
</evidence>
<dbReference type="InterPro" id="IPR053175">
    <property type="entry name" value="DHMBA_Reg_Transcription_Factor"/>
</dbReference>
<keyword evidence="1" id="KW-0805">Transcription regulation</keyword>
<dbReference type="PANTHER" id="PTHR38791">
    <property type="entry name" value="ZN(II)2CYS6 TRANSCRIPTION FACTOR (EUROFUNG)-RELATED-RELATED"/>
    <property type="match status" value="1"/>
</dbReference>
<keyword evidence="4" id="KW-0539">Nucleus</keyword>
<dbReference type="OrthoDB" id="4491390at2759"/>